<reference evidence="2 4" key="2">
    <citation type="submission" date="2023-07" db="EMBL/GenBank/DDBJ databases">
        <title>Sequencing the genomes of 1000 actinobacteria strains.</title>
        <authorList>
            <person name="Klenk H.-P."/>
        </authorList>
    </citation>
    <scope>NUCLEOTIDE SEQUENCE [LARGE SCALE GENOMIC DNA]</scope>
    <source>
        <strain evidence="2 4">DSM 44724</strain>
    </source>
</reference>
<protein>
    <submittedName>
        <fullName evidence="1">Uncharacterized protein</fullName>
    </submittedName>
</protein>
<sequence>MDKAAAMRTRLIEQVTQMLRRPGLYVINDQDFESMCKLRLDDLRFLDGLPEPTRDDLGLSDKYRSCGIPGLFREAFGTDTRFHSEVASLFAEIFHGYGYLTVDRLLPDEPWSALLAAADSAFNGRDAHLSEIVKAFGPPSFRIHKYVYCYAPESGTGWAFFDGFGYTPDDHGAPATTFRGYPSDPVLRSIRLPGPDFEESLRLTRQGEALRHHTQLERLN</sequence>
<accession>A0A9X3SVR5</accession>
<gene>
    <name evidence="2" type="ORF">J2S69_001997</name>
    <name evidence="1" type="ORF">O2L01_14735</name>
</gene>
<dbReference type="Proteomes" id="UP001183604">
    <property type="component" value="Unassembled WGS sequence"/>
</dbReference>
<name>A0A9X3SVR5_9ACTN</name>
<evidence type="ECO:0000313" key="3">
    <source>
        <dbReference type="Proteomes" id="UP001145799"/>
    </source>
</evidence>
<evidence type="ECO:0000313" key="2">
    <source>
        <dbReference type="EMBL" id="MDR7338278.1"/>
    </source>
</evidence>
<dbReference type="EMBL" id="JAPZVQ010000008">
    <property type="protein sequence ID" value="MDA1386249.1"/>
    <property type="molecule type" value="Genomic_DNA"/>
</dbReference>
<proteinExistence type="predicted"/>
<organism evidence="1 3">
    <name type="scientific">Glycomyces lechevalierae</name>
    <dbReference type="NCBI Taxonomy" id="256034"/>
    <lineage>
        <taxon>Bacteria</taxon>
        <taxon>Bacillati</taxon>
        <taxon>Actinomycetota</taxon>
        <taxon>Actinomycetes</taxon>
        <taxon>Glycomycetales</taxon>
        <taxon>Glycomycetaceae</taxon>
        <taxon>Glycomyces</taxon>
    </lineage>
</organism>
<dbReference type="RefSeq" id="WP_270122715.1">
    <property type="nucleotide sequence ID" value="NZ_BAAAOM010000005.1"/>
</dbReference>
<keyword evidence="4" id="KW-1185">Reference proteome</keyword>
<reference evidence="1" key="1">
    <citation type="submission" date="2022-12" db="EMBL/GenBank/DDBJ databases">
        <title>Gycomyces niveus sp.nov., a novel actinomycete isolated from soil in Shouguang.</title>
        <authorList>
            <person name="Yang X."/>
        </authorList>
    </citation>
    <scope>NUCLEOTIDE SEQUENCE</scope>
    <source>
        <strain evidence="1">DSM 44724</strain>
    </source>
</reference>
<dbReference type="Proteomes" id="UP001145799">
    <property type="component" value="Unassembled WGS sequence"/>
</dbReference>
<dbReference type="EMBL" id="JAVDYD010000001">
    <property type="protein sequence ID" value="MDR7338278.1"/>
    <property type="molecule type" value="Genomic_DNA"/>
</dbReference>
<evidence type="ECO:0000313" key="4">
    <source>
        <dbReference type="Proteomes" id="UP001183604"/>
    </source>
</evidence>
<evidence type="ECO:0000313" key="1">
    <source>
        <dbReference type="EMBL" id="MDA1386249.1"/>
    </source>
</evidence>
<dbReference type="AlphaFoldDB" id="A0A9X3SVR5"/>
<comment type="caution">
    <text evidence="1">The sequence shown here is derived from an EMBL/GenBank/DDBJ whole genome shotgun (WGS) entry which is preliminary data.</text>
</comment>